<evidence type="ECO:0000256" key="1">
    <source>
        <dbReference type="SAM" id="MobiDB-lite"/>
    </source>
</evidence>
<evidence type="ECO:0000313" key="3">
    <source>
        <dbReference type="Proteomes" id="UP000823561"/>
    </source>
</evidence>
<feature type="region of interest" description="Disordered" evidence="1">
    <location>
        <begin position="37"/>
        <end position="79"/>
    </location>
</feature>
<accession>A0AAV6HBQ6</accession>
<sequence length="162" mass="18020">MYSHNDTELGVWSCLVPIPLDQHLPSDLVVVSHWQAENDGDCDDQGDAKETSDIQSDLISGPQEPPPEATAPAQDQSLQNKRLVRRPLMSLKTIRPLRKFGQLQAIVATRRSHSIPNTAEHQPPALVISDGAIKAFRRHFSFLGYTLFVAGEIENPFLEAEE</sequence>
<dbReference type="AlphaFoldDB" id="A0AAV6HBQ6"/>
<evidence type="ECO:0000313" key="2">
    <source>
        <dbReference type="EMBL" id="KAG5284575.1"/>
    </source>
</evidence>
<name>A0AAV6HBQ6_9TELE</name>
<reference evidence="2" key="1">
    <citation type="submission" date="2020-10" db="EMBL/GenBank/DDBJ databases">
        <title>Chromosome-scale genome assembly of the Allis shad, Alosa alosa.</title>
        <authorList>
            <person name="Margot Z."/>
            <person name="Christophe K."/>
            <person name="Cabau C."/>
            <person name="Louis A."/>
            <person name="Berthelot C."/>
            <person name="Parey E."/>
            <person name="Roest Crollius H."/>
            <person name="Montfort J."/>
            <person name="Robinson-Rechavi M."/>
            <person name="Bucao C."/>
            <person name="Bouchez O."/>
            <person name="Gislard M."/>
            <person name="Lluch J."/>
            <person name="Milhes M."/>
            <person name="Lampietro C."/>
            <person name="Lopez Roques C."/>
            <person name="Donnadieu C."/>
            <person name="Braasch I."/>
            <person name="Desvignes T."/>
            <person name="Postlethwait J."/>
            <person name="Bobe J."/>
            <person name="Guiguen Y."/>
        </authorList>
    </citation>
    <scope>NUCLEOTIDE SEQUENCE</scope>
    <source>
        <strain evidence="2">M-15738</strain>
        <tissue evidence="2">Blood</tissue>
    </source>
</reference>
<dbReference type="Proteomes" id="UP000823561">
    <property type="component" value="Chromosome 2"/>
</dbReference>
<comment type="caution">
    <text evidence="2">The sequence shown here is derived from an EMBL/GenBank/DDBJ whole genome shotgun (WGS) entry which is preliminary data.</text>
</comment>
<dbReference type="EMBL" id="JADWDJ010000002">
    <property type="protein sequence ID" value="KAG5284575.1"/>
    <property type="molecule type" value="Genomic_DNA"/>
</dbReference>
<gene>
    <name evidence="2" type="ORF">AALO_G00028180</name>
</gene>
<organism evidence="2 3">
    <name type="scientific">Alosa alosa</name>
    <name type="common">allis shad</name>
    <dbReference type="NCBI Taxonomy" id="278164"/>
    <lineage>
        <taxon>Eukaryota</taxon>
        <taxon>Metazoa</taxon>
        <taxon>Chordata</taxon>
        <taxon>Craniata</taxon>
        <taxon>Vertebrata</taxon>
        <taxon>Euteleostomi</taxon>
        <taxon>Actinopterygii</taxon>
        <taxon>Neopterygii</taxon>
        <taxon>Teleostei</taxon>
        <taxon>Clupei</taxon>
        <taxon>Clupeiformes</taxon>
        <taxon>Clupeoidei</taxon>
        <taxon>Clupeidae</taxon>
        <taxon>Alosa</taxon>
    </lineage>
</organism>
<proteinExistence type="predicted"/>
<protein>
    <submittedName>
        <fullName evidence="2">Uncharacterized protein</fullName>
    </submittedName>
</protein>
<keyword evidence="3" id="KW-1185">Reference proteome</keyword>